<dbReference type="FunFam" id="3.40.50.1400:FF:000002">
    <property type="entry name" value="Ferrochelatase"/>
    <property type="match status" value="1"/>
</dbReference>
<evidence type="ECO:0000256" key="9">
    <source>
        <dbReference type="HAMAP-Rule" id="MF_00323"/>
    </source>
</evidence>
<dbReference type="HAMAP" id="MF_00323">
    <property type="entry name" value="Ferrochelatase"/>
    <property type="match status" value="1"/>
</dbReference>
<keyword evidence="3 9" id="KW-0479">Metal-binding</keyword>
<dbReference type="NCBIfam" id="TIGR00109">
    <property type="entry name" value="hemH"/>
    <property type="match status" value="1"/>
</dbReference>
<dbReference type="GO" id="GO:0006783">
    <property type="term" value="P:heme biosynthetic process"/>
    <property type="evidence" value="ECO:0007669"/>
    <property type="project" value="UniProtKB-UniRule"/>
</dbReference>
<dbReference type="GO" id="GO:0005737">
    <property type="term" value="C:cytoplasm"/>
    <property type="evidence" value="ECO:0007669"/>
    <property type="project" value="UniProtKB-SubCell"/>
</dbReference>
<dbReference type="PANTHER" id="PTHR11108:SF1">
    <property type="entry name" value="FERROCHELATASE, MITOCHONDRIAL"/>
    <property type="match status" value="1"/>
</dbReference>
<comment type="subcellular location">
    <subcellularLocation>
        <location evidence="9 10">Cytoplasm</location>
    </subcellularLocation>
</comment>
<dbReference type="Pfam" id="PF00762">
    <property type="entry name" value="Ferrochelatase"/>
    <property type="match status" value="1"/>
</dbReference>
<evidence type="ECO:0000256" key="6">
    <source>
        <dbReference type="ARBA" id="ARBA00023239"/>
    </source>
</evidence>
<keyword evidence="6 9" id="KW-0456">Lyase</keyword>
<keyword evidence="2 9" id="KW-0963">Cytoplasm</keyword>
<evidence type="ECO:0000256" key="1">
    <source>
        <dbReference type="ARBA" id="ARBA00007718"/>
    </source>
</evidence>
<dbReference type="EC" id="4.98.1.1" evidence="9 10"/>
<keyword evidence="5 9" id="KW-0350">Heme biosynthesis</keyword>
<evidence type="ECO:0000256" key="2">
    <source>
        <dbReference type="ARBA" id="ARBA00022490"/>
    </source>
</evidence>
<dbReference type="Gene3D" id="3.40.50.1400">
    <property type="match status" value="2"/>
</dbReference>
<feature type="binding site" evidence="9">
    <location>
        <position position="282"/>
    </location>
    <ligand>
        <name>Fe(2+)</name>
        <dbReference type="ChEBI" id="CHEBI:29033"/>
    </ligand>
</feature>
<dbReference type="CDD" id="cd00419">
    <property type="entry name" value="Ferrochelatase_C"/>
    <property type="match status" value="1"/>
</dbReference>
<dbReference type="GO" id="GO:0046872">
    <property type="term" value="F:metal ion binding"/>
    <property type="evidence" value="ECO:0007669"/>
    <property type="project" value="UniProtKB-KW"/>
</dbReference>
<dbReference type="EMBL" id="CAADEZ010000252">
    <property type="protein sequence ID" value="VFJ59973.1"/>
    <property type="molecule type" value="Genomic_DNA"/>
</dbReference>
<dbReference type="PROSITE" id="PS00534">
    <property type="entry name" value="FERROCHELATASE"/>
    <property type="match status" value="1"/>
</dbReference>
<reference evidence="11" key="1">
    <citation type="submission" date="2019-02" db="EMBL/GenBank/DDBJ databases">
        <authorList>
            <person name="Gruber-Vodicka R. H."/>
            <person name="Seah K. B. B."/>
        </authorList>
    </citation>
    <scope>NUCLEOTIDE SEQUENCE</scope>
    <source>
        <strain evidence="11">BECK_BZ163</strain>
        <strain evidence="13">BECK_BZ164</strain>
        <strain evidence="12">BECK_BZ165</strain>
    </source>
</reference>
<comment type="pathway">
    <text evidence="9 10">Porphyrin-containing compound metabolism; protoheme biosynthesis; protoheme from protoporphyrin-IX: step 1/1.</text>
</comment>
<name>A0A450T0I5_9GAMM</name>
<dbReference type="PANTHER" id="PTHR11108">
    <property type="entry name" value="FERROCHELATASE"/>
    <property type="match status" value="1"/>
</dbReference>
<dbReference type="EMBL" id="CAADFA010000441">
    <property type="protein sequence ID" value="VFJ66957.1"/>
    <property type="molecule type" value="Genomic_DNA"/>
</dbReference>
<dbReference type="CDD" id="cd03411">
    <property type="entry name" value="Ferrochelatase_N"/>
    <property type="match status" value="1"/>
</dbReference>
<evidence type="ECO:0000256" key="8">
    <source>
        <dbReference type="ARBA" id="ARBA00024536"/>
    </source>
</evidence>
<accession>A0A450T0I5</accession>
<dbReference type="UniPathway" id="UPA00252">
    <property type="reaction ID" value="UER00325"/>
</dbReference>
<dbReference type="InterPro" id="IPR033644">
    <property type="entry name" value="Ferrochelatase_C"/>
</dbReference>
<comment type="function">
    <text evidence="9 10">Catalyzes the ferrous insertion into protoporphyrin IX.</text>
</comment>
<comment type="catalytic activity">
    <reaction evidence="8">
        <text>Fe-coproporphyrin III + 2 H(+) = coproporphyrin III + Fe(2+)</text>
        <dbReference type="Rhea" id="RHEA:49572"/>
        <dbReference type="ChEBI" id="CHEBI:15378"/>
        <dbReference type="ChEBI" id="CHEBI:29033"/>
        <dbReference type="ChEBI" id="CHEBI:68438"/>
        <dbReference type="ChEBI" id="CHEBI:131725"/>
        <dbReference type="EC" id="4.99.1.9"/>
    </reaction>
    <physiologicalReaction direction="right-to-left" evidence="8">
        <dbReference type="Rhea" id="RHEA:49574"/>
    </physiologicalReaction>
</comment>
<evidence type="ECO:0000256" key="5">
    <source>
        <dbReference type="ARBA" id="ARBA00023133"/>
    </source>
</evidence>
<organism evidence="11">
    <name type="scientific">Candidatus Kentrum sp. FM</name>
    <dbReference type="NCBI Taxonomy" id="2126340"/>
    <lineage>
        <taxon>Bacteria</taxon>
        <taxon>Pseudomonadati</taxon>
        <taxon>Pseudomonadota</taxon>
        <taxon>Gammaproteobacteria</taxon>
        <taxon>Candidatus Kentrum</taxon>
    </lineage>
</organism>
<comment type="catalytic activity">
    <reaction evidence="9 10">
        <text>heme b + 2 H(+) = protoporphyrin IX + Fe(2+)</text>
        <dbReference type="Rhea" id="RHEA:22584"/>
        <dbReference type="ChEBI" id="CHEBI:15378"/>
        <dbReference type="ChEBI" id="CHEBI:29033"/>
        <dbReference type="ChEBI" id="CHEBI:57306"/>
        <dbReference type="ChEBI" id="CHEBI:60344"/>
        <dbReference type="EC" id="4.98.1.1"/>
    </reaction>
</comment>
<dbReference type="InterPro" id="IPR033659">
    <property type="entry name" value="Ferrochelatase_N"/>
</dbReference>
<evidence type="ECO:0000256" key="3">
    <source>
        <dbReference type="ARBA" id="ARBA00022723"/>
    </source>
</evidence>
<protein>
    <recommendedName>
        <fullName evidence="9 10">Ferrochelatase</fullName>
        <ecNumber evidence="9 10">4.98.1.1</ecNumber>
    </recommendedName>
    <alternativeName>
        <fullName evidence="9">Heme synthase</fullName>
    </alternativeName>
    <alternativeName>
        <fullName evidence="9">Protoheme ferro-lyase</fullName>
    </alternativeName>
</protein>
<keyword evidence="4 9" id="KW-0408">Iron</keyword>
<proteinExistence type="inferred from homology"/>
<keyword evidence="7 9" id="KW-0627">Porphyrin biosynthesis</keyword>
<dbReference type="InterPro" id="IPR019772">
    <property type="entry name" value="Ferrochelatase_AS"/>
</dbReference>
<dbReference type="SUPFAM" id="SSF53800">
    <property type="entry name" value="Chelatase"/>
    <property type="match status" value="1"/>
</dbReference>
<evidence type="ECO:0000256" key="7">
    <source>
        <dbReference type="ARBA" id="ARBA00023244"/>
    </source>
</evidence>
<dbReference type="EMBL" id="CAADFL010000430">
    <property type="protein sequence ID" value="VFK16615.1"/>
    <property type="molecule type" value="Genomic_DNA"/>
</dbReference>
<comment type="similarity">
    <text evidence="1 9 10">Belongs to the ferrochelatase family.</text>
</comment>
<gene>
    <name evidence="9" type="primary">hemH</name>
    <name evidence="11" type="ORF">BECKFM1743A_GA0114220_102524</name>
    <name evidence="13" type="ORF">BECKFM1743B_GA0114221_104301</name>
    <name evidence="12" type="ORF">BECKFM1743C_GA0114222_104412</name>
</gene>
<dbReference type="AlphaFoldDB" id="A0A450T0I5"/>
<evidence type="ECO:0000313" key="11">
    <source>
        <dbReference type="EMBL" id="VFJ59973.1"/>
    </source>
</evidence>
<dbReference type="InterPro" id="IPR001015">
    <property type="entry name" value="Ferrochelatase"/>
</dbReference>
<evidence type="ECO:0000313" key="12">
    <source>
        <dbReference type="EMBL" id="VFJ66957.1"/>
    </source>
</evidence>
<evidence type="ECO:0000256" key="4">
    <source>
        <dbReference type="ARBA" id="ARBA00023004"/>
    </source>
</evidence>
<dbReference type="GO" id="GO:0004325">
    <property type="term" value="F:ferrochelatase activity"/>
    <property type="evidence" value="ECO:0007669"/>
    <property type="project" value="UniProtKB-UniRule"/>
</dbReference>
<sequence>MTQHDTVGILLTNLGTPAAPTPAAVRKYLAQFLSDRRVADGLPRPLWWLLLHGIILRVRPAKSARLYRKIWTSEGSPLLVISQRQVSALQSVLDERCSVPVRVEPGMRYQEPSLGEALQRLHADGVRKLLVLPLYPQYSAATTASTFDEIASRMRGLRWLPALRFINGYHDDEGYISALCESIRPVWAERGPPDRLLFSFHGLPIRHIDSGDPYHGECATTVRLVCERLSLGDEQWALSFQSRVGREEWLRPNTDELLRQWGKEGVRRVDVVCPGFSADCVETLEEIAIRGRDTFLSAGGGALHYIPGLNDRPEHIRALADLAFSHAGDWLNR</sequence>
<evidence type="ECO:0000313" key="13">
    <source>
        <dbReference type="EMBL" id="VFK16615.1"/>
    </source>
</evidence>
<feature type="binding site" evidence="9">
    <location>
        <position position="201"/>
    </location>
    <ligand>
        <name>Fe(2+)</name>
        <dbReference type="ChEBI" id="CHEBI:29033"/>
    </ligand>
</feature>
<evidence type="ECO:0000256" key="10">
    <source>
        <dbReference type="RuleBase" id="RU000607"/>
    </source>
</evidence>